<sequence length="146" mass="17073">MEKDKKIIIKVRAIILHSGKLLAVEHPHDKTFVALPGGHLEWGEDLKECLSREIIEELGVKPDIGRLLYVNIFTQIDNKQYVEFFFEIKNGIDYLDTEKLIRSHAHEITKVVWISPTDNIRFLPEQLMKDFKTGEIISNDIRYIKE</sequence>
<name>A0A2H0TAS6_9BACT</name>
<evidence type="ECO:0000259" key="3">
    <source>
        <dbReference type="PROSITE" id="PS51462"/>
    </source>
</evidence>
<evidence type="ECO:0000256" key="2">
    <source>
        <dbReference type="ARBA" id="ARBA00022801"/>
    </source>
</evidence>
<dbReference type="AlphaFoldDB" id="A0A2H0TAS6"/>
<dbReference type="Proteomes" id="UP000230094">
    <property type="component" value="Unassembled WGS sequence"/>
</dbReference>
<dbReference type="Gene3D" id="3.90.79.10">
    <property type="entry name" value="Nucleoside Triphosphate Pyrophosphohydrolase"/>
    <property type="match status" value="1"/>
</dbReference>
<reference evidence="5" key="1">
    <citation type="submission" date="2017-09" db="EMBL/GenBank/DDBJ databases">
        <title>Depth-based differentiation of microbial function through sediment-hosted aquifers and enrichment of novel symbionts in the deep terrestrial subsurface.</title>
        <authorList>
            <person name="Probst A.J."/>
            <person name="Ladd B."/>
            <person name="Jarett J.K."/>
            <person name="Geller-Mcgrath D.E."/>
            <person name="Sieber C.M.K."/>
            <person name="Emerson J.B."/>
            <person name="Anantharaman K."/>
            <person name="Thomas B.C."/>
            <person name="Malmstrom R."/>
            <person name="Stieglmeier M."/>
            <person name="Klingl A."/>
            <person name="Woyke T."/>
            <person name="Ryan C.M."/>
            <person name="Banfield J.F."/>
        </authorList>
    </citation>
    <scope>NUCLEOTIDE SEQUENCE [LARGE SCALE GENOMIC DNA]</scope>
</reference>
<comment type="cofactor">
    <cofactor evidence="1">
        <name>Mg(2+)</name>
        <dbReference type="ChEBI" id="CHEBI:18420"/>
    </cofactor>
</comment>
<feature type="domain" description="Nudix hydrolase" evidence="3">
    <location>
        <begin position="1"/>
        <end position="136"/>
    </location>
</feature>
<gene>
    <name evidence="4" type="ORF">COU49_02990</name>
</gene>
<comment type="caution">
    <text evidence="4">The sequence shown here is derived from an EMBL/GenBank/DDBJ whole genome shotgun (WGS) entry which is preliminary data.</text>
</comment>
<dbReference type="InterPro" id="IPR020084">
    <property type="entry name" value="NUDIX_hydrolase_CS"/>
</dbReference>
<dbReference type="GO" id="GO:0016787">
    <property type="term" value="F:hydrolase activity"/>
    <property type="evidence" value="ECO:0007669"/>
    <property type="project" value="UniProtKB-KW"/>
</dbReference>
<dbReference type="InterPro" id="IPR000086">
    <property type="entry name" value="NUDIX_hydrolase_dom"/>
</dbReference>
<organism evidence="4 5">
    <name type="scientific">Candidatus Nomurabacteria bacterium CG10_big_fil_rev_8_21_14_0_10_35_16</name>
    <dbReference type="NCBI Taxonomy" id="1974731"/>
    <lineage>
        <taxon>Bacteria</taxon>
        <taxon>Candidatus Nomuraibacteriota</taxon>
    </lineage>
</organism>
<dbReference type="EMBL" id="PFCQ01000014">
    <property type="protein sequence ID" value="PIR68116.1"/>
    <property type="molecule type" value="Genomic_DNA"/>
</dbReference>
<keyword evidence="2" id="KW-0378">Hydrolase</keyword>
<dbReference type="SUPFAM" id="SSF55811">
    <property type="entry name" value="Nudix"/>
    <property type="match status" value="1"/>
</dbReference>
<accession>A0A2H0TAS6</accession>
<dbReference type="PROSITE" id="PS51462">
    <property type="entry name" value="NUDIX"/>
    <property type="match status" value="1"/>
</dbReference>
<proteinExistence type="predicted"/>
<dbReference type="PANTHER" id="PTHR43046">
    <property type="entry name" value="GDP-MANNOSE MANNOSYL HYDROLASE"/>
    <property type="match status" value="1"/>
</dbReference>
<evidence type="ECO:0000313" key="5">
    <source>
        <dbReference type="Proteomes" id="UP000230094"/>
    </source>
</evidence>
<evidence type="ECO:0000313" key="4">
    <source>
        <dbReference type="EMBL" id="PIR68116.1"/>
    </source>
</evidence>
<protein>
    <recommendedName>
        <fullName evidence="3">Nudix hydrolase domain-containing protein</fullName>
    </recommendedName>
</protein>
<evidence type="ECO:0000256" key="1">
    <source>
        <dbReference type="ARBA" id="ARBA00001946"/>
    </source>
</evidence>
<dbReference type="InterPro" id="IPR015797">
    <property type="entry name" value="NUDIX_hydrolase-like_dom_sf"/>
</dbReference>
<dbReference type="PROSITE" id="PS00893">
    <property type="entry name" value="NUDIX_BOX"/>
    <property type="match status" value="1"/>
</dbReference>
<dbReference type="PANTHER" id="PTHR43046:SF14">
    <property type="entry name" value="MUTT_NUDIX FAMILY PROTEIN"/>
    <property type="match status" value="1"/>
</dbReference>
<dbReference type="Pfam" id="PF00293">
    <property type="entry name" value="NUDIX"/>
    <property type="match status" value="1"/>
</dbReference>